<keyword evidence="2" id="KW-1185">Reference proteome</keyword>
<evidence type="ECO:0000313" key="2">
    <source>
        <dbReference type="Proteomes" id="UP000800096"/>
    </source>
</evidence>
<sequence>MVISIFLICLSLGLYNTVNTIHLSTFRYASKRIPIGLRVTWLRRIRLNRAYVRSIGVGKRLSISSLHKQLITTSEARILVTEPVKLPCVVSLPTLHSPSSLRRGLDCSTLHSASRLPPVSDVA</sequence>
<accession>A0A6A5R445</accession>
<gene>
    <name evidence="1" type="ORF">BDU57DRAFT_511049</name>
</gene>
<reference evidence="1" key="1">
    <citation type="journal article" date="2020" name="Stud. Mycol.">
        <title>101 Dothideomycetes genomes: a test case for predicting lifestyles and emergence of pathogens.</title>
        <authorList>
            <person name="Haridas S."/>
            <person name="Albert R."/>
            <person name="Binder M."/>
            <person name="Bloem J."/>
            <person name="Labutti K."/>
            <person name="Salamov A."/>
            <person name="Andreopoulos B."/>
            <person name="Baker S."/>
            <person name="Barry K."/>
            <person name="Bills G."/>
            <person name="Bluhm B."/>
            <person name="Cannon C."/>
            <person name="Castanera R."/>
            <person name="Culley D."/>
            <person name="Daum C."/>
            <person name="Ezra D."/>
            <person name="Gonzalez J."/>
            <person name="Henrissat B."/>
            <person name="Kuo A."/>
            <person name="Liang C."/>
            <person name="Lipzen A."/>
            <person name="Lutzoni F."/>
            <person name="Magnuson J."/>
            <person name="Mondo S."/>
            <person name="Nolan M."/>
            <person name="Ohm R."/>
            <person name="Pangilinan J."/>
            <person name="Park H.-J."/>
            <person name="Ramirez L."/>
            <person name="Alfaro M."/>
            <person name="Sun H."/>
            <person name="Tritt A."/>
            <person name="Yoshinaga Y."/>
            <person name="Zwiers L.-H."/>
            <person name="Turgeon B."/>
            <person name="Goodwin S."/>
            <person name="Spatafora J."/>
            <person name="Crous P."/>
            <person name="Grigoriev I."/>
        </authorList>
    </citation>
    <scope>NUCLEOTIDE SEQUENCE</scope>
    <source>
        <strain evidence="1">HMLAC05119</strain>
    </source>
</reference>
<dbReference type="Proteomes" id="UP000800096">
    <property type="component" value="Unassembled WGS sequence"/>
</dbReference>
<name>A0A6A5R445_AMPQU</name>
<evidence type="ECO:0000313" key="1">
    <source>
        <dbReference type="EMBL" id="KAF1921958.1"/>
    </source>
</evidence>
<protein>
    <submittedName>
        <fullName evidence="1">Uncharacterized protein</fullName>
    </submittedName>
</protein>
<dbReference type="AlphaFoldDB" id="A0A6A5R445"/>
<organism evidence="1 2">
    <name type="scientific">Ampelomyces quisqualis</name>
    <name type="common">Powdery mildew agent</name>
    <dbReference type="NCBI Taxonomy" id="50730"/>
    <lineage>
        <taxon>Eukaryota</taxon>
        <taxon>Fungi</taxon>
        <taxon>Dikarya</taxon>
        <taxon>Ascomycota</taxon>
        <taxon>Pezizomycotina</taxon>
        <taxon>Dothideomycetes</taxon>
        <taxon>Pleosporomycetidae</taxon>
        <taxon>Pleosporales</taxon>
        <taxon>Pleosporineae</taxon>
        <taxon>Phaeosphaeriaceae</taxon>
        <taxon>Ampelomyces</taxon>
    </lineage>
</organism>
<proteinExistence type="predicted"/>
<dbReference type="EMBL" id="ML979132">
    <property type="protein sequence ID" value="KAF1921958.1"/>
    <property type="molecule type" value="Genomic_DNA"/>
</dbReference>